<evidence type="ECO:0000256" key="1">
    <source>
        <dbReference type="ARBA" id="ARBA00006432"/>
    </source>
</evidence>
<dbReference type="Pfam" id="PF00501">
    <property type="entry name" value="AMP-binding"/>
    <property type="match status" value="1"/>
</dbReference>
<dbReference type="Gene3D" id="3.30.300.30">
    <property type="match status" value="1"/>
</dbReference>
<dbReference type="PANTHER" id="PTHR43347:SF3">
    <property type="entry name" value="ACYL-COA SYNTHETASE SHORT-CHAIN FAMILY MEMBER 3, MITOCHONDRIAL"/>
    <property type="match status" value="1"/>
</dbReference>
<organism evidence="5 6">
    <name type="scientific">Triparma strigata</name>
    <dbReference type="NCBI Taxonomy" id="1606541"/>
    <lineage>
        <taxon>Eukaryota</taxon>
        <taxon>Sar</taxon>
        <taxon>Stramenopiles</taxon>
        <taxon>Ochrophyta</taxon>
        <taxon>Bolidophyceae</taxon>
        <taxon>Parmales</taxon>
        <taxon>Triparmaceae</taxon>
        <taxon>Triparma</taxon>
    </lineage>
</organism>
<evidence type="ECO:0000259" key="2">
    <source>
        <dbReference type="Pfam" id="PF00501"/>
    </source>
</evidence>
<evidence type="ECO:0008006" key="7">
    <source>
        <dbReference type="Google" id="ProtNLM"/>
    </source>
</evidence>
<dbReference type="Pfam" id="PF16177">
    <property type="entry name" value="ACAS_N"/>
    <property type="match status" value="1"/>
</dbReference>
<dbReference type="GO" id="GO:0050218">
    <property type="term" value="F:propionate-CoA ligase activity"/>
    <property type="evidence" value="ECO:0007669"/>
    <property type="project" value="TreeGrafter"/>
</dbReference>
<dbReference type="OrthoDB" id="3352408at2759"/>
<dbReference type="AlphaFoldDB" id="A0A9W7F5J6"/>
<protein>
    <recommendedName>
        <fullName evidence="7">Acetate--CoA ligase</fullName>
    </recommendedName>
</protein>
<comment type="similarity">
    <text evidence="1">Belongs to the ATP-dependent AMP-binding enzyme family.</text>
</comment>
<evidence type="ECO:0000259" key="4">
    <source>
        <dbReference type="Pfam" id="PF16177"/>
    </source>
</evidence>
<evidence type="ECO:0000313" key="6">
    <source>
        <dbReference type="Proteomes" id="UP001165085"/>
    </source>
</evidence>
<name>A0A9W7F5J6_9STRA</name>
<feature type="domain" description="AMP-binding enzyme C-terminal" evidence="3">
    <location>
        <begin position="570"/>
        <end position="646"/>
    </location>
</feature>
<dbReference type="InterPro" id="IPR032387">
    <property type="entry name" value="ACAS_N"/>
</dbReference>
<gene>
    <name evidence="5" type="ORF">TrST_g10367</name>
</gene>
<dbReference type="InterPro" id="IPR042099">
    <property type="entry name" value="ANL_N_sf"/>
</dbReference>
<feature type="domain" description="AMP-dependent synthetase/ligase" evidence="2">
    <location>
        <begin position="127"/>
        <end position="505"/>
    </location>
</feature>
<dbReference type="InterPro" id="IPR000873">
    <property type="entry name" value="AMP-dep_synth/lig_dom"/>
</dbReference>
<dbReference type="InterPro" id="IPR045851">
    <property type="entry name" value="AMP-bd_C_sf"/>
</dbReference>
<reference evidence="6" key="1">
    <citation type="journal article" date="2023" name="Commun. Biol.">
        <title>Genome analysis of Parmales, the sister group of diatoms, reveals the evolutionary specialization of diatoms from phago-mixotrophs to photoautotrophs.</title>
        <authorList>
            <person name="Ban H."/>
            <person name="Sato S."/>
            <person name="Yoshikawa S."/>
            <person name="Yamada K."/>
            <person name="Nakamura Y."/>
            <person name="Ichinomiya M."/>
            <person name="Sato N."/>
            <person name="Blanc-Mathieu R."/>
            <person name="Endo H."/>
            <person name="Kuwata A."/>
            <person name="Ogata H."/>
        </authorList>
    </citation>
    <scope>NUCLEOTIDE SEQUENCE [LARGE SCALE GENOMIC DNA]</scope>
    <source>
        <strain evidence="6">NIES 3701</strain>
    </source>
</reference>
<evidence type="ECO:0000259" key="3">
    <source>
        <dbReference type="Pfam" id="PF13193"/>
    </source>
</evidence>
<proteinExistence type="inferred from homology"/>
<dbReference type="PANTHER" id="PTHR43347">
    <property type="entry name" value="ACYL-COA SYNTHETASE"/>
    <property type="match status" value="1"/>
</dbReference>
<dbReference type="EMBL" id="BRXY01000583">
    <property type="protein sequence ID" value="GMI01639.1"/>
    <property type="molecule type" value="Genomic_DNA"/>
</dbReference>
<comment type="caution">
    <text evidence="5">The sequence shown here is derived from an EMBL/GenBank/DDBJ whole genome shotgun (WGS) entry which is preliminary data.</text>
</comment>
<dbReference type="Pfam" id="PF13193">
    <property type="entry name" value="AMP-binding_C"/>
    <property type="match status" value="1"/>
</dbReference>
<sequence>MSTTLTLLAKHRILTRSHSLLAHRLCPATSSATLHQPVRNNHAAGGQNFRPERTEYANLVSKSLLPGEREEFWMSIANREITWTTPPSTALSISPSGTHNWFPSGTLNMSQNCLDRHLPSRSSQAAIAYHSSVGGNSRSITYEELLNDVSKFAGGLRSLGVEKGDRVLLYMPMVPEAAVAMLACARIGAVHSVVFGGFAAKELAVRITDASPKVIVTADCGLERARCIPYMPAINEAIDLADSPEPSVVVLRRPEGKARGVSYEMKERDRCFYETIENGEVTAPVPLSANDPLYTIYTSGTTGDPKGVLRDNAHAVHLKYSMSSYYSLEEGETFFAASDIGWVVGHSYIVYAPLLHGCTSVLFEGKPVGTPDAAEYWRIIERYKVNAMFTAPTALRAIRRDDPESDHTKDHDISSLRACFVAGERADPDTIRHFEEKLGPSIPVVDHWWQTESGSPMCGVQFSDVGTVGGSCGLPLPGFDIQILNPETKERITAPGVLGSIAIKLPLPPGFMTTLYNNNERYKKSYLETFPGYYDAGDAGMLDKNGYIHIMERTDDAINVAGHRISTGLLEETVLRHPNIPECAVIGVNDSLKGVVPVALFVVSGNCKSTSIADDVINLVREHVGPVASMKTAIEVQALPKTRSGKILRQVIRKVANGEEYKLPGTIEDASVVDGIIEAFGK</sequence>
<dbReference type="InterPro" id="IPR025110">
    <property type="entry name" value="AMP-bd_C"/>
</dbReference>
<accession>A0A9W7F5J6</accession>
<dbReference type="Proteomes" id="UP001165085">
    <property type="component" value="Unassembled WGS sequence"/>
</dbReference>
<dbReference type="SUPFAM" id="SSF56801">
    <property type="entry name" value="Acetyl-CoA synthetase-like"/>
    <property type="match status" value="1"/>
</dbReference>
<keyword evidence="6" id="KW-1185">Reference proteome</keyword>
<evidence type="ECO:0000313" key="5">
    <source>
        <dbReference type="EMBL" id="GMI01639.1"/>
    </source>
</evidence>
<feature type="domain" description="Acetyl-coenzyme A synthetase N-terminal" evidence="4">
    <location>
        <begin position="68"/>
        <end position="113"/>
    </location>
</feature>
<dbReference type="Gene3D" id="3.40.50.12780">
    <property type="entry name" value="N-terminal domain of ligase-like"/>
    <property type="match status" value="1"/>
</dbReference>